<reference evidence="8" key="1">
    <citation type="journal article" date="2015" name="Genome Announc.">
        <title>Draft Genome Sequence of Tolypothrix boutellei Strain VB521301.</title>
        <authorList>
            <person name="Chandrababunaidu M.M."/>
            <person name="Singh D."/>
            <person name="Sen D."/>
            <person name="Bhan S."/>
            <person name="Das S."/>
            <person name="Gupta A."/>
            <person name="Adhikary S.P."/>
            <person name="Tripathy S."/>
        </authorList>
    </citation>
    <scope>NUCLEOTIDE SEQUENCE</scope>
    <source>
        <strain evidence="8">VB521301</strain>
    </source>
</reference>
<dbReference type="RefSeq" id="WP_038075390.1">
    <property type="nucleotide sequence ID" value="NZ_JHEG04000001.1"/>
</dbReference>
<dbReference type="PANTHER" id="PTHR43701:SF2">
    <property type="entry name" value="MEMBRANE TRANSPORTER PROTEIN YJNA-RELATED"/>
    <property type="match status" value="1"/>
</dbReference>
<feature type="transmembrane region" description="Helical" evidence="6">
    <location>
        <begin position="106"/>
        <end position="131"/>
    </location>
</feature>
<gene>
    <name evidence="8" type="ORF">DA73_0216460</name>
    <name evidence="7" type="ORF">DA73_0400012135</name>
</gene>
<evidence type="ECO:0000313" key="9">
    <source>
        <dbReference type="Proteomes" id="UP000029738"/>
    </source>
</evidence>
<dbReference type="OrthoDB" id="5189995at2"/>
<organism evidence="8">
    <name type="scientific">Tolypothrix bouteillei VB521301</name>
    <dbReference type="NCBI Taxonomy" id="1479485"/>
    <lineage>
        <taxon>Bacteria</taxon>
        <taxon>Bacillati</taxon>
        <taxon>Cyanobacteriota</taxon>
        <taxon>Cyanophyceae</taxon>
        <taxon>Nostocales</taxon>
        <taxon>Tolypothrichaceae</taxon>
        <taxon>Tolypothrix</taxon>
    </lineage>
</organism>
<accession>A0A0C1NC08</accession>
<feature type="transmembrane region" description="Helical" evidence="6">
    <location>
        <begin position="72"/>
        <end position="94"/>
    </location>
</feature>
<sequence length="265" mass="28575">MHYLLLPLFSFCVGIVVGLTGIGGASLITPMLIFIFQVPPSVAVSSDVVAATLMKFVGGFKHWQQKTIDLQVVKWLAFGSVPGSLFGVGILHFIKHSGEYNLNHVLLHLVGLMILVVTLSALIQLLLITFFPNLKFPDLPKFDLDTGLGRVLAMSVGAILGCLVGLTSVSSGSMFALVLISFFRLDARKLVGTDISQAAILLLFTSIGHLSLGTVDWSLVLPIWFGSVPGVLLGAKLCEIAPQRPLRFVIYTLLLMVSYKLVSPV</sequence>
<keyword evidence="4 6" id="KW-1133">Transmembrane helix</keyword>
<proteinExistence type="inferred from homology"/>
<evidence type="ECO:0000256" key="3">
    <source>
        <dbReference type="ARBA" id="ARBA00022692"/>
    </source>
</evidence>
<protein>
    <recommendedName>
        <fullName evidence="6">Probable membrane transporter protein</fullName>
    </recommendedName>
</protein>
<dbReference type="EMBL" id="JHEG04000001">
    <property type="protein sequence ID" value="KAF3886137.1"/>
    <property type="molecule type" value="Genomic_DNA"/>
</dbReference>
<evidence type="ECO:0000313" key="8">
    <source>
        <dbReference type="EMBL" id="KIE10201.1"/>
    </source>
</evidence>
<dbReference type="AlphaFoldDB" id="A0A0C1NC08"/>
<feature type="transmembrane region" description="Helical" evidence="6">
    <location>
        <begin position="195"/>
        <end position="213"/>
    </location>
</feature>
<dbReference type="Proteomes" id="UP000029738">
    <property type="component" value="Unassembled WGS sequence"/>
</dbReference>
<comment type="caution">
    <text evidence="8">The sequence shown here is derived from an EMBL/GenBank/DDBJ whole genome shotgun (WGS) entry which is preliminary data.</text>
</comment>
<evidence type="ECO:0000256" key="4">
    <source>
        <dbReference type="ARBA" id="ARBA00022989"/>
    </source>
</evidence>
<evidence type="ECO:0000256" key="6">
    <source>
        <dbReference type="RuleBase" id="RU363041"/>
    </source>
</evidence>
<dbReference type="EMBL" id="JHEG02000048">
    <property type="protein sequence ID" value="KIE10201.1"/>
    <property type="molecule type" value="Genomic_DNA"/>
</dbReference>
<feature type="transmembrane region" description="Helical" evidence="6">
    <location>
        <begin position="151"/>
        <end position="183"/>
    </location>
</feature>
<comment type="subcellular location">
    <subcellularLocation>
        <location evidence="6">Cell membrane</location>
        <topology evidence="6">Multi-pass membrane protein</topology>
    </subcellularLocation>
    <subcellularLocation>
        <location evidence="1">Membrane</location>
        <topology evidence="1">Multi-pass membrane protein</topology>
    </subcellularLocation>
</comment>
<dbReference type="PANTHER" id="PTHR43701">
    <property type="entry name" value="MEMBRANE TRANSPORTER PROTEIN MJ0441-RELATED"/>
    <property type="match status" value="1"/>
</dbReference>
<dbReference type="GO" id="GO:0005886">
    <property type="term" value="C:plasma membrane"/>
    <property type="evidence" value="ECO:0007669"/>
    <property type="project" value="UniProtKB-SubCell"/>
</dbReference>
<comment type="similarity">
    <text evidence="2 6">Belongs to the 4-toluene sulfonate uptake permease (TSUP) (TC 2.A.102) family.</text>
</comment>
<evidence type="ECO:0000256" key="5">
    <source>
        <dbReference type="ARBA" id="ARBA00023136"/>
    </source>
</evidence>
<keyword evidence="3 6" id="KW-0812">Transmembrane</keyword>
<keyword evidence="6" id="KW-1003">Cell membrane</keyword>
<dbReference type="Pfam" id="PF01925">
    <property type="entry name" value="TauE"/>
    <property type="match status" value="1"/>
</dbReference>
<reference evidence="7" key="2">
    <citation type="submission" date="2019-11" db="EMBL/GenBank/DDBJ databases">
        <title>Improved Assembly of Tolypothrix boutellei genome.</title>
        <authorList>
            <person name="Sarangi A.N."/>
            <person name="Mukherjee M."/>
            <person name="Ghosh S."/>
            <person name="Singh D."/>
            <person name="Das A."/>
            <person name="Kant S."/>
            <person name="Prusty A."/>
            <person name="Tripathy S."/>
        </authorList>
    </citation>
    <scope>NUCLEOTIDE SEQUENCE</scope>
    <source>
        <strain evidence="7">VB521301</strain>
    </source>
</reference>
<evidence type="ECO:0000313" key="7">
    <source>
        <dbReference type="EMBL" id="KAF3886137.1"/>
    </source>
</evidence>
<evidence type="ECO:0000256" key="1">
    <source>
        <dbReference type="ARBA" id="ARBA00004141"/>
    </source>
</evidence>
<dbReference type="STRING" id="1479485.DA73_0216460"/>
<feature type="transmembrane region" description="Helical" evidence="6">
    <location>
        <begin position="6"/>
        <end position="35"/>
    </location>
</feature>
<evidence type="ECO:0000256" key="2">
    <source>
        <dbReference type="ARBA" id="ARBA00009142"/>
    </source>
</evidence>
<keyword evidence="5 6" id="KW-0472">Membrane</keyword>
<keyword evidence="9" id="KW-1185">Reference proteome</keyword>
<dbReference type="InterPro" id="IPR002781">
    <property type="entry name" value="TM_pro_TauE-like"/>
</dbReference>
<name>A0A0C1NC08_9CYAN</name>
<dbReference type="InterPro" id="IPR051598">
    <property type="entry name" value="TSUP/Inactive_protease-like"/>
</dbReference>